<feature type="compositionally biased region" description="Basic residues" evidence="1">
    <location>
        <begin position="103"/>
        <end position="127"/>
    </location>
</feature>
<dbReference type="Proteomes" id="UP000215694">
    <property type="component" value="Unassembled WGS sequence"/>
</dbReference>
<sequence length="127" mass="14038">MTISMRSNYFKNINRNQETPESKLCCFGYVDYIVLASTLSVALAEELTVNDLNILAGFFAVLSDELALIASVESCPSGNDDDFAAPAPAVAITSSDEVIKKNPQNHKKKKTRVKKVIRKKVKKKRST</sequence>
<accession>A0A371J8W2</accession>
<name>A0A371J8W2_9FIRM</name>
<evidence type="ECO:0000313" key="3">
    <source>
        <dbReference type="Proteomes" id="UP000215694"/>
    </source>
</evidence>
<evidence type="ECO:0000313" key="2">
    <source>
        <dbReference type="EMBL" id="RDY29199.1"/>
    </source>
</evidence>
<dbReference type="OrthoDB" id="1756381at2"/>
<organism evidence="2 3">
    <name type="scientific">Romboutsia weinsteinii</name>
    <dbReference type="NCBI Taxonomy" id="2020949"/>
    <lineage>
        <taxon>Bacteria</taxon>
        <taxon>Bacillati</taxon>
        <taxon>Bacillota</taxon>
        <taxon>Clostridia</taxon>
        <taxon>Peptostreptococcales</taxon>
        <taxon>Peptostreptococcaceae</taxon>
        <taxon>Romboutsia</taxon>
    </lineage>
</organism>
<protein>
    <submittedName>
        <fullName evidence="2">Uncharacterized protein</fullName>
    </submittedName>
</protein>
<gene>
    <name evidence="2" type="ORF">CHL78_002515</name>
</gene>
<dbReference type="EMBL" id="NOJY02000003">
    <property type="protein sequence ID" value="RDY29199.1"/>
    <property type="molecule type" value="Genomic_DNA"/>
</dbReference>
<proteinExistence type="predicted"/>
<keyword evidence="3" id="KW-1185">Reference proteome</keyword>
<feature type="region of interest" description="Disordered" evidence="1">
    <location>
        <begin position="96"/>
        <end position="127"/>
    </location>
</feature>
<reference evidence="2 3" key="1">
    <citation type="journal article" date="2017" name="Genome Announc.">
        <title>Draft Genome Sequence of Romboutsia weinsteinii sp. nov. Strain CCRI-19649(T) Isolated from Surface Water.</title>
        <authorList>
            <person name="Maheux A.F."/>
            <person name="Boudreau D.K."/>
            <person name="Berube E."/>
            <person name="Boissinot M."/>
            <person name="Cantin P."/>
            <person name="Raymond F."/>
            <person name="Corbeil J."/>
            <person name="Omar R.F."/>
            <person name="Bergeron M.G."/>
        </authorList>
    </citation>
    <scope>NUCLEOTIDE SEQUENCE [LARGE SCALE GENOMIC DNA]</scope>
    <source>
        <strain evidence="2 3">CCRI-19649</strain>
    </source>
</reference>
<dbReference type="RefSeq" id="WP_094367465.1">
    <property type="nucleotide sequence ID" value="NZ_NOJY02000003.1"/>
</dbReference>
<evidence type="ECO:0000256" key="1">
    <source>
        <dbReference type="SAM" id="MobiDB-lite"/>
    </source>
</evidence>
<comment type="caution">
    <text evidence="2">The sequence shown here is derived from an EMBL/GenBank/DDBJ whole genome shotgun (WGS) entry which is preliminary data.</text>
</comment>
<dbReference type="AlphaFoldDB" id="A0A371J8W2"/>